<name>A0A6J4PV91_9ACTN</name>
<accession>A0A6J4PV91</accession>
<dbReference type="EMBL" id="CADCVB010000085">
    <property type="protein sequence ID" value="CAA9422728.1"/>
    <property type="molecule type" value="Genomic_DNA"/>
</dbReference>
<evidence type="ECO:0000313" key="1">
    <source>
        <dbReference type="EMBL" id="CAA9422728.1"/>
    </source>
</evidence>
<proteinExistence type="predicted"/>
<dbReference type="AlphaFoldDB" id="A0A6J4PV91"/>
<organism evidence="1">
    <name type="scientific">uncultured Rubrobacteraceae bacterium</name>
    <dbReference type="NCBI Taxonomy" id="349277"/>
    <lineage>
        <taxon>Bacteria</taxon>
        <taxon>Bacillati</taxon>
        <taxon>Actinomycetota</taxon>
        <taxon>Rubrobacteria</taxon>
        <taxon>Rubrobacterales</taxon>
        <taxon>Rubrobacteraceae</taxon>
        <taxon>environmental samples</taxon>
    </lineage>
</organism>
<sequence length="266" mass="30133">MYMDILEERVHSLVNDGLYRVANDPDKQTGEIVVYGDVLGQPPMHELGAIIGDVVHNLRSALDHLIWQLTVEAGHTPPPNPIPKRGPGSEWRSIGFPIYVNPYPPDHLGNLIPWATSKEPKSLWGIGPRLRADLQALQPFNYGQDAPRKPLAVLEELWNIDKHRHFHLALFHMGLRDVRSSSKEFKFRVLKKHAPGPLKSRTEIGRAKQVRGRWHPLVHMYMDSEVAFSISFDQGPPAYGKRVNDTLISLHDTVAAILGRFDSEFM</sequence>
<gene>
    <name evidence="1" type="ORF">AVDCRST_MAG78-1149</name>
</gene>
<protein>
    <submittedName>
        <fullName evidence="1">Uncharacterized protein</fullName>
    </submittedName>
</protein>
<reference evidence="1" key="1">
    <citation type="submission" date="2020-02" db="EMBL/GenBank/DDBJ databases">
        <authorList>
            <person name="Meier V. D."/>
        </authorList>
    </citation>
    <scope>NUCLEOTIDE SEQUENCE</scope>
    <source>
        <strain evidence="1">AVDCRST_MAG78</strain>
    </source>
</reference>